<dbReference type="InterPro" id="IPR053139">
    <property type="entry name" value="Surface_bspA-like"/>
</dbReference>
<keyword evidence="2" id="KW-1185">Reference proteome</keyword>
<name>A0AAD2G2Z3_9STRA</name>
<dbReference type="SUPFAM" id="SSF52058">
    <property type="entry name" value="L domain-like"/>
    <property type="match status" value="1"/>
</dbReference>
<dbReference type="Gene3D" id="3.80.10.10">
    <property type="entry name" value="Ribonuclease Inhibitor"/>
    <property type="match status" value="2"/>
</dbReference>
<dbReference type="InterPro" id="IPR026906">
    <property type="entry name" value="LRR_5"/>
</dbReference>
<organism evidence="1 2">
    <name type="scientific">Cylindrotheca closterium</name>
    <dbReference type="NCBI Taxonomy" id="2856"/>
    <lineage>
        <taxon>Eukaryota</taxon>
        <taxon>Sar</taxon>
        <taxon>Stramenopiles</taxon>
        <taxon>Ochrophyta</taxon>
        <taxon>Bacillariophyta</taxon>
        <taxon>Bacillariophyceae</taxon>
        <taxon>Bacillariophycidae</taxon>
        <taxon>Bacillariales</taxon>
        <taxon>Bacillariaceae</taxon>
        <taxon>Cylindrotheca</taxon>
    </lineage>
</organism>
<comment type="caution">
    <text evidence="1">The sequence shown here is derived from an EMBL/GenBank/DDBJ whole genome shotgun (WGS) entry which is preliminary data.</text>
</comment>
<evidence type="ECO:0000313" key="1">
    <source>
        <dbReference type="EMBL" id="CAJ1960430.1"/>
    </source>
</evidence>
<dbReference type="AlphaFoldDB" id="A0AAD2G2Z3"/>
<proteinExistence type="predicted"/>
<accession>A0AAD2G2Z3</accession>
<dbReference type="PANTHER" id="PTHR45661">
    <property type="entry name" value="SURFACE ANTIGEN"/>
    <property type="match status" value="1"/>
</dbReference>
<dbReference type="InterPro" id="IPR032675">
    <property type="entry name" value="LRR_dom_sf"/>
</dbReference>
<dbReference type="EMBL" id="CAKOGP040002058">
    <property type="protein sequence ID" value="CAJ1960430.1"/>
    <property type="molecule type" value="Genomic_DNA"/>
</dbReference>
<sequence>MATEESNHRQCTHRLVTNEQEPLKGIPKIKIIRLTIDPSVRVLIKDSFQNCRFLTQVVLHKHLTEIGENAFQRCAALETLQIPPSVQVIGKQAFQCCKSLVEVNLSEGLKSVGVRAFENCVKLSISSLPSSVESIGGSAFLNCESIVEFELKMMPRDGHGIEMKLGDNVFQDCYKLQRLAIVSSPTKLVPNTRGLCRGCLTLTDVYLPNGLQEIGASTFVYCKLLRTVSVPMTVKTIRSEAFCSCSSLAEVDLREGLECIESLAFGYCESLSTISLPTSLKVIEDAAFAYCKGLVGVEFGSNMKTRFERRPFSQCSSLVTVSLPLECEPADFTMCMGLRPALNKTSEDKTPDKYHNRFANLPIHAACYYVSNTTVEALEALLDEYDNDDGKLLHDSFRMTPFHILATAGKVRLDLMKILLKRYPLNSLPLRDRTWKTMMDYLMTNRNPQVNPLKALVYERIVGAAMTGWGLQGWKLDVLSHLELVNWARPPSGLTLRNRAFFLSDRRRTLGRIQDSMAAYLKVELTSILELALWKKEGMEWSNGALGEMNGIDRGKCRTTCGADAVIPHVAELLWEANTASKSLIKPLLPCDLDWFTVQRDRR</sequence>
<reference evidence="1" key="1">
    <citation type="submission" date="2023-08" db="EMBL/GenBank/DDBJ databases">
        <authorList>
            <person name="Audoor S."/>
            <person name="Bilcke G."/>
        </authorList>
    </citation>
    <scope>NUCLEOTIDE SEQUENCE</scope>
</reference>
<dbReference type="PANTHER" id="PTHR45661:SF3">
    <property type="entry name" value="IG-LIKE DOMAIN-CONTAINING PROTEIN"/>
    <property type="match status" value="1"/>
</dbReference>
<dbReference type="Pfam" id="PF13306">
    <property type="entry name" value="LRR_5"/>
    <property type="match status" value="2"/>
</dbReference>
<protein>
    <submittedName>
        <fullName evidence="1">Uncharacterized protein</fullName>
    </submittedName>
</protein>
<gene>
    <name evidence="1" type="ORF">CYCCA115_LOCUS18727</name>
</gene>
<dbReference type="Proteomes" id="UP001295423">
    <property type="component" value="Unassembled WGS sequence"/>
</dbReference>
<evidence type="ECO:0000313" key="2">
    <source>
        <dbReference type="Proteomes" id="UP001295423"/>
    </source>
</evidence>